<comment type="caution">
    <text evidence="2">The sequence shown here is derived from an EMBL/GenBank/DDBJ whole genome shotgun (WGS) entry which is preliminary data.</text>
</comment>
<proteinExistence type="predicted"/>
<dbReference type="Proteomes" id="UP000295531">
    <property type="component" value="Unassembled WGS sequence"/>
</dbReference>
<dbReference type="EMBL" id="SNXI01000005">
    <property type="protein sequence ID" value="TDP38226.1"/>
    <property type="molecule type" value="Genomic_DNA"/>
</dbReference>
<gene>
    <name evidence="2" type="ORF">DEU29_10578</name>
</gene>
<keyword evidence="3" id="KW-1185">Reference proteome</keyword>
<feature type="transmembrane region" description="Helical" evidence="1">
    <location>
        <begin position="68"/>
        <end position="85"/>
    </location>
</feature>
<dbReference type="RefSeq" id="WP_133539272.1">
    <property type="nucleotide sequence ID" value="NZ_SNXI01000005.1"/>
</dbReference>
<evidence type="ECO:0000256" key="1">
    <source>
        <dbReference type="SAM" id="Phobius"/>
    </source>
</evidence>
<dbReference type="OrthoDB" id="6238864at2"/>
<keyword evidence="1" id="KW-0812">Transmembrane</keyword>
<sequence length="86" mass="9519">MWQRVLAILVTITGLLLAVLGVVSDEDTTVRAVGAVIMLVGIIWLYRQPAPRSKSPDDVPPLRWYQSPILWVPIIGIVLFLISLAI</sequence>
<organism evidence="2 3">
    <name type="scientific">Idiomarina aquatica</name>
    <dbReference type="NCBI Taxonomy" id="1327752"/>
    <lineage>
        <taxon>Bacteria</taxon>
        <taxon>Pseudomonadati</taxon>
        <taxon>Pseudomonadota</taxon>
        <taxon>Gammaproteobacteria</taxon>
        <taxon>Alteromonadales</taxon>
        <taxon>Idiomarinaceae</taxon>
        <taxon>Idiomarina</taxon>
    </lineage>
</organism>
<dbReference type="AlphaFoldDB" id="A0A4R6PKA4"/>
<accession>A0A4R6PKA4</accession>
<evidence type="ECO:0000313" key="2">
    <source>
        <dbReference type="EMBL" id="TDP38226.1"/>
    </source>
</evidence>
<keyword evidence="1" id="KW-1133">Transmembrane helix</keyword>
<name>A0A4R6PKA4_9GAMM</name>
<keyword evidence="1" id="KW-0472">Membrane</keyword>
<feature type="transmembrane region" description="Helical" evidence="1">
    <location>
        <begin position="31"/>
        <end position="47"/>
    </location>
</feature>
<evidence type="ECO:0000313" key="3">
    <source>
        <dbReference type="Proteomes" id="UP000295531"/>
    </source>
</evidence>
<reference evidence="2 3" key="1">
    <citation type="submission" date="2019-03" db="EMBL/GenBank/DDBJ databases">
        <title>Freshwater and sediment microbial communities from various areas in North America, analyzing microbe dynamics in response to fracking.</title>
        <authorList>
            <person name="Lamendella R."/>
        </authorList>
    </citation>
    <scope>NUCLEOTIDE SEQUENCE [LARGE SCALE GENOMIC DNA]</scope>
    <source>
        <strain evidence="2 3">18_TX</strain>
    </source>
</reference>
<protein>
    <submittedName>
        <fullName evidence="2">Uncharacterized protein</fullName>
    </submittedName>
</protein>